<dbReference type="AlphaFoldDB" id="A0A5A7QBU1"/>
<keyword evidence="3" id="KW-1185">Reference proteome</keyword>
<evidence type="ECO:0000313" key="2">
    <source>
        <dbReference type="EMBL" id="GER42442.1"/>
    </source>
</evidence>
<sequence>MIDSLNLVNLSVICPHGLCLRYLTMSWCGIAQSRYTLELALRIILFPARTAFCSVGCSLEANKDGVPVSRYQQELIEMKENYEALTIVLEGWKNRAVYLERDVVAPEEDIDSRRTDNTFLWKRKMKKTPRKIPKRIPIEEDYEMVEAIDGETVGDNLSKLD</sequence>
<protein>
    <submittedName>
        <fullName evidence="2">Chromosome partition protein MukB</fullName>
    </submittedName>
</protein>
<name>A0A5A7QBU1_STRAF</name>
<evidence type="ECO:0000256" key="1">
    <source>
        <dbReference type="SAM" id="Coils"/>
    </source>
</evidence>
<reference evidence="3" key="1">
    <citation type="journal article" date="2019" name="Curr. Biol.">
        <title>Genome Sequence of Striga asiatica Provides Insight into the Evolution of Plant Parasitism.</title>
        <authorList>
            <person name="Yoshida S."/>
            <person name="Kim S."/>
            <person name="Wafula E.K."/>
            <person name="Tanskanen J."/>
            <person name="Kim Y.M."/>
            <person name="Honaas L."/>
            <person name="Yang Z."/>
            <person name="Spallek T."/>
            <person name="Conn C.E."/>
            <person name="Ichihashi Y."/>
            <person name="Cheong K."/>
            <person name="Cui S."/>
            <person name="Der J.P."/>
            <person name="Gundlach H."/>
            <person name="Jiao Y."/>
            <person name="Hori C."/>
            <person name="Ishida J.K."/>
            <person name="Kasahara H."/>
            <person name="Kiba T."/>
            <person name="Kim M.S."/>
            <person name="Koo N."/>
            <person name="Laohavisit A."/>
            <person name="Lee Y.H."/>
            <person name="Lumba S."/>
            <person name="McCourt P."/>
            <person name="Mortimer J.C."/>
            <person name="Mutuku J.M."/>
            <person name="Nomura T."/>
            <person name="Sasaki-Sekimoto Y."/>
            <person name="Seto Y."/>
            <person name="Wang Y."/>
            <person name="Wakatake T."/>
            <person name="Sakakibara H."/>
            <person name="Demura T."/>
            <person name="Yamaguchi S."/>
            <person name="Yoneyama K."/>
            <person name="Manabe R.I."/>
            <person name="Nelson D.C."/>
            <person name="Schulman A.H."/>
            <person name="Timko M.P."/>
            <person name="dePamphilis C.W."/>
            <person name="Choi D."/>
            <person name="Shirasu K."/>
        </authorList>
    </citation>
    <scope>NUCLEOTIDE SEQUENCE [LARGE SCALE GENOMIC DNA]</scope>
    <source>
        <strain evidence="3">cv. UVA1</strain>
    </source>
</reference>
<accession>A0A5A7QBU1</accession>
<organism evidence="2 3">
    <name type="scientific">Striga asiatica</name>
    <name type="common">Asiatic witchweed</name>
    <name type="synonym">Buchnera asiatica</name>
    <dbReference type="NCBI Taxonomy" id="4170"/>
    <lineage>
        <taxon>Eukaryota</taxon>
        <taxon>Viridiplantae</taxon>
        <taxon>Streptophyta</taxon>
        <taxon>Embryophyta</taxon>
        <taxon>Tracheophyta</taxon>
        <taxon>Spermatophyta</taxon>
        <taxon>Magnoliopsida</taxon>
        <taxon>eudicotyledons</taxon>
        <taxon>Gunneridae</taxon>
        <taxon>Pentapetalae</taxon>
        <taxon>asterids</taxon>
        <taxon>lamiids</taxon>
        <taxon>Lamiales</taxon>
        <taxon>Orobanchaceae</taxon>
        <taxon>Buchnereae</taxon>
        <taxon>Striga</taxon>
    </lineage>
</organism>
<keyword evidence="1" id="KW-0175">Coiled coil</keyword>
<gene>
    <name evidence="2" type="ORF">STAS_19230</name>
</gene>
<comment type="caution">
    <text evidence="2">The sequence shown here is derived from an EMBL/GenBank/DDBJ whole genome shotgun (WGS) entry which is preliminary data.</text>
</comment>
<dbReference type="Proteomes" id="UP000325081">
    <property type="component" value="Unassembled WGS sequence"/>
</dbReference>
<proteinExistence type="predicted"/>
<evidence type="ECO:0000313" key="3">
    <source>
        <dbReference type="Proteomes" id="UP000325081"/>
    </source>
</evidence>
<feature type="coiled-coil region" evidence="1">
    <location>
        <begin position="68"/>
        <end position="95"/>
    </location>
</feature>
<dbReference type="EMBL" id="BKCP01006339">
    <property type="protein sequence ID" value="GER42442.1"/>
    <property type="molecule type" value="Genomic_DNA"/>
</dbReference>